<name>A0A4Q2SVZ5_9HYPH</name>
<dbReference type="Proteomes" id="UP000291088">
    <property type="component" value="Unassembled WGS sequence"/>
</dbReference>
<keyword evidence="2" id="KW-1185">Reference proteome</keyword>
<dbReference type="AlphaFoldDB" id="A0A4Q2SVZ5"/>
<gene>
    <name evidence="1" type="ORF">EUU22_19700</name>
</gene>
<proteinExistence type="predicted"/>
<dbReference type="RefSeq" id="WP_129333675.1">
    <property type="nucleotide sequence ID" value="NZ_SDVB01000253.1"/>
</dbReference>
<dbReference type="OrthoDB" id="9937897at2"/>
<dbReference type="EMBL" id="SDVB01000253">
    <property type="protein sequence ID" value="RYC10286.1"/>
    <property type="molecule type" value="Genomic_DNA"/>
</dbReference>
<sequence length="120" mass="12610">MYEFAGLLLARLVSSQTATRRPTLAEEDAFYAHYGEAPWQKARKVFARWSGRAKTAAADGEEEAASSGGSVTAVSCRLQDEFGEGRQNAAGGKAEGGRAPKKDAAIVLRLGNGDCACSAI</sequence>
<evidence type="ECO:0000313" key="2">
    <source>
        <dbReference type="Proteomes" id="UP000291088"/>
    </source>
</evidence>
<comment type="caution">
    <text evidence="1">The sequence shown here is derived from an EMBL/GenBank/DDBJ whole genome shotgun (WGS) entry which is preliminary data.</text>
</comment>
<protein>
    <submittedName>
        <fullName evidence="1">Uncharacterized protein</fullName>
    </submittedName>
</protein>
<evidence type="ECO:0000313" key="1">
    <source>
        <dbReference type="EMBL" id="RYC10286.1"/>
    </source>
</evidence>
<organism evidence="1 2">
    <name type="scientific">Ciceribacter ferrooxidans</name>
    <dbReference type="NCBI Taxonomy" id="2509717"/>
    <lineage>
        <taxon>Bacteria</taxon>
        <taxon>Pseudomonadati</taxon>
        <taxon>Pseudomonadota</taxon>
        <taxon>Alphaproteobacteria</taxon>
        <taxon>Hyphomicrobiales</taxon>
        <taxon>Rhizobiaceae</taxon>
        <taxon>Ciceribacter</taxon>
    </lineage>
</organism>
<accession>A0A4Q2SVZ5</accession>
<reference evidence="1 2" key="1">
    <citation type="submission" date="2019-01" db="EMBL/GenBank/DDBJ databases">
        <authorList>
            <person name="Deng T."/>
        </authorList>
    </citation>
    <scope>NUCLEOTIDE SEQUENCE [LARGE SCALE GENOMIC DNA]</scope>
    <source>
        <strain evidence="1 2">F8825</strain>
    </source>
</reference>